<dbReference type="InterPro" id="IPR012545">
    <property type="entry name" value="DUF1697"/>
</dbReference>
<dbReference type="PIRSF" id="PIRSF008502">
    <property type="entry name" value="UCP008502"/>
    <property type="match status" value="1"/>
</dbReference>
<dbReference type="PANTHER" id="PTHR36439">
    <property type="entry name" value="BLL4334 PROTEIN"/>
    <property type="match status" value="1"/>
</dbReference>
<sequence>MKRWAALLKGVNVGGNRKLPMADLRGFVAALGYGEVRTLLASGNVVFDTPETDGAALEARLEREAAKRLGLTTDFLVRSADDLRAVIAANPFAEQARVRPSHLLVHFHRDPVPQDLVAAMTAAHDGPETLFAHGRELYVDYAEGIGTSTLPQAMARAKFPKLNTARNWNTVGKLLAIVKG</sequence>
<protein>
    <submittedName>
        <fullName evidence="1">DUF1697 domain-containing protein</fullName>
    </submittedName>
</protein>
<organism evidence="1 2">
    <name type="scientific">Sphingomonas donggukensis</name>
    <dbReference type="NCBI Taxonomy" id="2949093"/>
    <lineage>
        <taxon>Bacteria</taxon>
        <taxon>Pseudomonadati</taxon>
        <taxon>Pseudomonadota</taxon>
        <taxon>Alphaproteobacteria</taxon>
        <taxon>Sphingomonadales</taxon>
        <taxon>Sphingomonadaceae</taxon>
        <taxon>Sphingomonas</taxon>
    </lineage>
</organism>
<keyword evidence="2" id="KW-1185">Reference proteome</keyword>
<evidence type="ECO:0000313" key="2">
    <source>
        <dbReference type="Proteomes" id="UP001055580"/>
    </source>
</evidence>
<dbReference type="Proteomes" id="UP001055580">
    <property type="component" value="Chromosome"/>
</dbReference>
<dbReference type="EMBL" id="CP098401">
    <property type="protein sequence ID" value="URW75723.1"/>
    <property type="molecule type" value="Genomic_DNA"/>
</dbReference>
<dbReference type="SUPFAM" id="SSF160379">
    <property type="entry name" value="SP0830-like"/>
    <property type="match status" value="1"/>
</dbReference>
<dbReference type="PANTHER" id="PTHR36439:SF1">
    <property type="entry name" value="DUF1697 DOMAIN-CONTAINING PROTEIN"/>
    <property type="match status" value="1"/>
</dbReference>
<name>A0ABY4TTR5_9SPHN</name>
<gene>
    <name evidence="1" type="ORF">M9980_00340</name>
</gene>
<dbReference type="Pfam" id="PF08002">
    <property type="entry name" value="DUF1697"/>
    <property type="match status" value="1"/>
</dbReference>
<accession>A0ABY4TTR5</accession>
<dbReference type="Gene3D" id="3.30.70.1280">
    <property type="entry name" value="SP0830-like domains"/>
    <property type="match status" value="1"/>
</dbReference>
<proteinExistence type="predicted"/>
<dbReference type="RefSeq" id="WP_250752230.1">
    <property type="nucleotide sequence ID" value="NZ_CP098401.1"/>
</dbReference>
<evidence type="ECO:0000313" key="1">
    <source>
        <dbReference type="EMBL" id="URW75723.1"/>
    </source>
</evidence>
<reference evidence="1" key="1">
    <citation type="submission" date="2022-05" db="EMBL/GenBank/DDBJ databases">
        <title>Sphingomonas sp. strain RMG20 Genome sequencing and assembly.</title>
        <authorList>
            <person name="Kim I."/>
        </authorList>
    </citation>
    <scope>NUCLEOTIDE SEQUENCE</scope>
    <source>
        <strain evidence="1">RMG20</strain>
    </source>
</reference>